<evidence type="ECO:0000256" key="9">
    <source>
        <dbReference type="HAMAP-Rule" id="MF_00594"/>
    </source>
</evidence>
<comment type="caution">
    <text evidence="11">The sequence shown here is derived from an EMBL/GenBank/DDBJ whole genome shotgun (WGS) entry which is preliminary data.</text>
</comment>
<keyword evidence="3 9" id="KW-0813">Transport</keyword>
<keyword evidence="5 9" id="KW-0479">Metal-binding</keyword>
<dbReference type="GO" id="GO:0015979">
    <property type="term" value="P:photosynthesis"/>
    <property type="evidence" value="ECO:0007669"/>
    <property type="project" value="UniProtKB-UniRule"/>
</dbReference>
<evidence type="ECO:0000256" key="8">
    <source>
        <dbReference type="ARBA" id="ARBA00023078"/>
    </source>
</evidence>
<dbReference type="InterPro" id="IPR036909">
    <property type="entry name" value="Cyt_c-like_dom_sf"/>
</dbReference>
<keyword evidence="4 9" id="KW-0349">Heme</keyword>
<dbReference type="Pfam" id="PF13442">
    <property type="entry name" value="Cytochrome_CBB3"/>
    <property type="match status" value="1"/>
</dbReference>
<comment type="function">
    <text evidence="9">Functions as an electron carrier between membrane-bound cytochrome b6-f and photosystem I in oxygenic photosynthesis.</text>
</comment>
<dbReference type="STRING" id="1618023.UH38_05460"/>
<evidence type="ECO:0000313" key="11">
    <source>
        <dbReference type="EMBL" id="KJH72573.1"/>
    </source>
</evidence>
<dbReference type="GO" id="GO:0009055">
    <property type="term" value="F:electron transfer activity"/>
    <property type="evidence" value="ECO:0007669"/>
    <property type="project" value="UniProtKB-UniRule"/>
</dbReference>
<accession>A0A0D8ZUW5</accession>
<evidence type="ECO:0000259" key="10">
    <source>
        <dbReference type="PROSITE" id="PS51007"/>
    </source>
</evidence>
<feature type="binding site" description="axial binding residue" evidence="9">
    <location>
        <position position="43"/>
    </location>
    <ligand>
        <name>heme c</name>
        <dbReference type="ChEBI" id="CHEBI:61717"/>
    </ligand>
    <ligandPart>
        <name>Fe</name>
        <dbReference type="ChEBI" id="CHEBI:18248"/>
    </ligandPart>
</feature>
<feature type="signal peptide" evidence="9">
    <location>
        <begin position="1"/>
        <end position="25"/>
    </location>
</feature>
<dbReference type="RefSeq" id="WP_045053633.1">
    <property type="nucleotide sequence ID" value="NZ_CAWMDP010000026.1"/>
</dbReference>
<comment type="subunit">
    <text evidence="9">Monomer.</text>
</comment>
<evidence type="ECO:0000313" key="12">
    <source>
        <dbReference type="Proteomes" id="UP000032452"/>
    </source>
</evidence>
<sequence length="113" mass="12463" precursor="true">MRKVISLLLLASVSFLFLGTTPALAGEHDRGAKIFSAHCAACHIGGGNIILAHKTLNKQTLQKYSMDSVDAIAYQIKYGKKAMPAFKGRLNDRQIEEVSAYVLEQAARGWQLW</sequence>
<dbReference type="InterPro" id="IPR023655">
    <property type="entry name" value="Cyt_C6"/>
</dbReference>
<dbReference type="Proteomes" id="UP000032452">
    <property type="component" value="Unassembled WGS sequence"/>
</dbReference>
<feature type="domain" description="Cytochrome c" evidence="10">
    <location>
        <begin position="26"/>
        <end position="106"/>
    </location>
</feature>
<dbReference type="AlphaFoldDB" id="A0A0D8ZUW5"/>
<comment type="similarity">
    <text evidence="2 9">Belongs to the cytochrome c family. PetJ subfamily.</text>
</comment>
<feature type="binding site" description="covalent" evidence="9">
    <location>
        <position position="39"/>
    </location>
    <ligand>
        <name>heme c</name>
        <dbReference type="ChEBI" id="CHEBI:61717"/>
    </ligand>
</feature>
<dbReference type="GO" id="GO:0031979">
    <property type="term" value="C:plasma membrane-derived thylakoid lumen"/>
    <property type="evidence" value="ECO:0007669"/>
    <property type="project" value="UniProtKB-SubCell"/>
</dbReference>
<keyword evidence="9" id="KW-0602">Photosynthesis</keyword>
<evidence type="ECO:0000256" key="5">
    <source>
        <dbReference type="ARBA" id="ARBA00022723"/>
    </source>
</evidence>
<keyword evidence="8 9" id="KW-0793">Thylakoid</keyword>
<dbReference type="SUPFAM" id="SSF46626">
    <property type="entry name" value="Cytochrome c"/>
    <property type="match status" value="1"/>
</dbReference>
<feature type="binding site" description="axial binding residue" evidence="9">
    <location>
        <position position="83"/>
    </location>
    <ligand>
        <name>heme c</name>
        <dbReference type="ChEBI" id="CHEBI:61717"/>
    </ligand>
    <ligandPart>
        <name>Fe</name>
        <dbReference type="ChEBI" id="CHEBI:18248"/>
    </ligandPart>
</feature>
<keyword evidence="12" id="KW-1185">Reference proteome</keyword>
<feature type="chain" id="PRO_5008986270" description="Cytochrome c6" evidence="9">
    <location>
        <begin position="26"/>
        <end position="113"/>
    </location>
</feature>
<comment type="subcellular location">
    <subcellularLocation>
        <location evidence="1 9">Cellular thylakoid lumen</location>
    </subcellularLocation>
</comment>
<dbReference type="GO" id="GO:0005506">
    <property type="term" value="F:iron ion binding"/>
    <property type="evidence" value="ECO:0007669"/>
    <property type="project" value="InterPro"/>
</dbReference>
<evidence type="ECO:0000256" key="6">
    <source>
        <dbReference type="ARBA" id="ARBA00022982"/>
    </source>
</evidence>
<keyword evidence="9" id="KW-0732">Signal</keyword>
<gene>
    <name evidence="9" type="primary">petJ</name>
    <name evidence="11" type="ORF">UH38_05460</name>
</gene>
<dbReference type="HAMAP" id="MF_00594">
    <property type="entry name" value="Cytc_PetJ"/>
    <property type="match status" value="1"/>
</dbReference>
<protein>
    <recommendedName>
        <fullName evidence="9">Cytochrome c6</fullName>
    </recommendedName>
    <alternativeName>
        <fullName evidence="9">Cytochrome c-553</fullName>
    </alternativeName>
    <alternativeName>
        <fullName evidence="9">Cytochrome c553</fullName>
    </alternativeName>
    <alternativeName>
        <fullName evidence="9">Soluble cytochrome f</fullName>
    </alternativeName>
</protein>
<dbReference type="NCBIfam" id="NF045930">
    <property type="entry name" value="Cytc6PetJCyano"/>
    <property type="match status" value="1"/>
</dbReference>
<comment type="PTM">
    <text evidence="9">Binds 1 heme c group per subunit.</text>
</comment>
<evidence type="ECO:0000256" key="7">
    <source>
        <dbReference type="ARBA" id="ARBA00023004"/>
    </source>
</evidence>
<dbReference type="InterPro" id="IPR008168">
    <property type="entry name" value="Cyt_C_IC"/>
</dbReference>
<organism evidence="11 12">
    <name type="scientific">Aliterella atlantica CENA595</name>
    <dbReference type="NCBI Taxonomy" id="1618023"/>
    <lineage>
        <taxon>Bacteria</taxon>
        <taxon>Bacillati</taxon>
        <taxon>Cyanobacteriota</taxon>
        <taxon>Cyanophyceae</taxon>
        <taxon>Chroococcidiopsidales</taxon>
        <taxon>Aliterellaceae</taxon>
        <taxon>Aliterella</taxon>
    </lineage>
</organism>
<reference evidence="11 12" key="1">
    <citation type="submission" date="2015-02" db="EMBL/GenBank/DDBJ databases">
        <title>Draft genome of a novel marine cyanobacterium (Chroococcales) isolated from South Atlantic Ocean.</title>
        <authorList>
            <person name="Rigonato J."/>
            <person name="Alvarenga D.O."/>
            <person name="Branco L.H."/>
            <person name="Varani A.M."/>
            <person name="Brandini F.P."/>
            <person name="Fiore M.F."/>
        </authorList>
    </citation>
    <scope>NUCLEOTIDE SEQUENCE [LARGE SCALE GENOMIC DNA]</scope>
    <source>
        <strain evidence="11 12">CENA595</strain>
    </source>
</reference>
<evidence type="ECO:0000256" key="3">
    <source>
        <dbReference type="ARBA" id="ARBA00022448"/>
    </source>
</evidence>
<dbReference type="Gene3D" id="1.10.760.10">
    <property type="entry name" value="Cytochrome c-like domain"/>
    <property type="match status" value="1"/>
</dbReference>
<dbReference type="PANTHER" id="PTHR34688">
    <property type="entry name" value="CYTOCHROME C6, CHLOROPLASTIC"/>
    <property type="match status" value="1"/>
</dbReference>
<dbReference type="PROSITE" id="PS51007">
    <property type="entry name" value="CYTC"/>
    <property type="match status" value="1"/>
</dbReference>
<evidence type="ECO:0000256" key="1">
    <source>
        <dbReference type="ARBA" id="ARBA00004518"/>
    </source>
</evidence>
<dbReference type="PANTHER" id="PTHR34688:SF2">
    <property type="entry name" value="CYTOCHROME C6, CHLOROPLASTIC"/>
    <property type="match status" value="1"/>
</dbReference>
<keyword evidence="7 9" id="KW-0408">Iron</keyword>
<dbReference type="InterPro" id="IPR009056">
    <property type="entry name" value="Cyt_c-like_dom"/>
</dbReference>
<evidence type="ECO:0000256" key="4">
    <source>
        <dbReference type="ARBA" id="ARBA00022617"/>
    </source>
</evidence>
<dbReference type="PRINTS" id="PR00605">
    <property type="entry name" value="CYTCHROMECIC"/>
</dbReference>
<dbReference type="OrthoDB" id="5570429at2"/>
<keyword evidence="6 9" id="KW-0249">Electron transport</keyword>
<dbReference type="EMBL" id="JYON01000004">
    <property type="protein sequence ID" value="KJH72573.1"/>
    <property type="molecule type" value="Genomic_DNA"/>
</dbReference>
<proteinExistence type="inferred from homology"/>
<feature type="binding site" description="covalent" evidence="9">
    <location>
        <position position="42"/>
    </location>
    <ligand>
        <name>heme c</name>
        <dbReference type="ChEBI" id="CHEBI:61717"/>
    </ligand>
</feature>
<dbReference type="PATRIC" id="fig|1618023.3.peg.2236"/>
<evidence type="ECO:0000256" key="2">
    <source>
        <dbReference type="ARBA" id="ARBA00009650"/>
    </source>
</evidence>
<name>A0A0D8ZUW5_9CYAN</name>
<dbReference type="GO" id="GO:0020037">
    <property type="term" value="F:heme binding"/>
    <property type="evidence" value="ECO:0007669"/>
    <property type="project" value="InterPro"/>
</dbReference>